<keyword evidence="1" id="KW-0472">Membrane</keyword>
<dbReference type="AlphaFoldDB" id="A0A7W6REN1"/>
<evidence type="ECO:0000313" key="2">
    <source>
        <dbReference type="EMBL" id="MBB4266639.1"/>
    </source>
</evidence>
<dbReference type="EMBL" id="JACIGK010000015">
    <property type="protein sequence ID" value="MBB4266639.1"/>
    <property type="molecule type" value="Genomic_DNA"/>
</dbReference>
<comment type="caution">
    <text evidence="2">The sequence shown here is derived from an EMBL/GenBank/DDBJ whole genome shotgun (WGS) entry which is preliminary data.</text>
</comment>
<gene>
    <name evidence="2" type="ORF">GGD89_002271</name>
</gene>
<dbReference type="Proteomes" id="UP000554286">
    <property type="component" value="Unassembled WGS sequence"/>
</dbReference>
<feature type="transmembrane region" description="Helical" evidence="1">
    <location>
        <begin position="29"/>
        <end position="46"/>
    </location>
</feature>
<sequence>MPETSTAGPSLPSPTSVVDLSHEAAGTPWEWGLVALAVALALAFLWRSYFGRRKPACASCGKAGGCSVTRAVEEIDKRP</sequence>
<evidence type="ECO:0000256" key="1">
    <source>
        <dbReference type="SAM" id="Phobius"/>
    </source>
</evidence>
<organism evidence="2 3">
    <name type="scientific">Roseospira visakhapatnamensis</name>
    <dbReference type="NCBI Taxonomy" id="390880"/>
    <lineage>
        <taxon>Bacteria</taxon>
        <taxon>Pseudomonadati</taxon>
        <taxon>Pseudomonadota</taxon>
        <taxon>Alphaproteobacteria</taxon>
        <taxon>Rhodospirillales</taxon>
        <taxon>Rhodospirillaceae</taxon>
        <taxon>Roseospira</taxon>
    </lineage>
</organism>
<accession>A0A7W6REN1</accession>
<keyword evidence="3" id="KW-1185">Reference proteome</keyword>
<name>A0A7W6REN1_9PROT</name>
<reference evidence="2 3" key="1">
    <citation type="submission" date="2020-08" db="EMBL/GenBank/DDBJ databases">
        <title>Genome sequencing of Purple Non-Sulfur Bacteria from various extreme environments.</title>
        <authorList>
            <person name="Mayer M."/>
        </authorList>
    </citation>
    <scope>NUCLEOTIDE SEQUENCE [LARGE SCALE GENOMIC DNA]</scope>
    <source>
        <strain evidence="2 3">JA131</strain>
    </source>
</reference>
<evidence type="ECO:0008006" key="4">
    <source>
        <dbReference type="Google" id="ProtNLM"/>
    </source>
</evidence>
<proteinExistence type="predicted"/>
<protein>
    <recommendedName>
        <fullName evidence="4">Virus attachment protein p12 family protein</fullName>
    </recommendedName>
</protein>
<keyword evidence="1" id="KW-1133">Transmembrane helix</keyword>
<evidence type="ECO:0000313" key="3">
    <source>
        <dbReference type="Proteomes" id="UP000554286"/>
    </source>
</evidence>
<keyword evidence="1" id="KW-0812">Transmembrane</keyword>
<dbReference type="RefSeq" id="WP_184045269.1">
    <property type="nucleotide sequence ID" value="NZ_JACIGK010000015.1"/>
</dbReference>